<dbReference type="InterPro" id="IPR015590">
    <property type="entry name" value="Aldehyde_DH_dom"/>
</dbReference>
<dbReference type="OrthoDB" id="6882680at2"/>
<evidence type="ECO:0000256" key="1">
    <source>
        <dbReference type="ARBA" id="ARBA00023002"/>
    </source>
</evidence>
<gene>
    <name evidence="3" type="ORF">SAMN05444320_103114</name>
</gene>
<evidence type="ECO:0000313" key="4">
    <source>
        <dbReference type="Proteomes" id="UP000184501"/>
    </source>
</evidence>
<organism evidence="3 4">
    <name type="scientific">Streptoalloteichus hindustanus</name>
    <dbReference type="NCBI Taxonomy" id="2017"/>
    <lineage>
        <taxon>Bacteria</taxon>
        <taxon>Bacillati</taxon>
        <taxon>Actinomycetota</taxon>
        <taxon>Actinomycetes</taxon>
        <taxon>Pseudonocardiales</taxon>
        <taxon>Pseudonocardiaceae</taxon>
        <taxon>Streptoalloteichus</taxon>
    </lineage>
</organism>
<evidence type="ECO:0000259" key="2">
    <source>
        <dbReference type="Pfam" id="PF00171"/>
    </source>
</evidence>
<dbReference type="AlphaFoldDB" id="A0A1M5AHB4"/>
<dbReference type="PANTHER" id="PTHR11699">
    <property type="entry name" value="ALDEHYDE DEHYDROGENASE-RELATED"/>
    <property type="match status" value="1"/>
</dbReference>
<proteinExistence type="predicted"/>
<dbReference type="Gene3D" id="3.40.605.10">
    <property type="entry name" value="Aldehyde Dehydrogenase, Chain A, domain 1"/>
    <property type="match status" value="1"/>
</dbReference>
<dbReference type="GO" id="GO:0016620">
    <property type="term" value="F:oxidoreductase activity, acting on the aldehyde or oxo group of donors, NAD or NADP as acceptor"/>
    <property type="evidence" value="ECO:0007669"/>
    <property type="project" value="InterPro"/>
</dbReference>
<feature type="domain" description="Aldehyde dehydrogenase" evidence="2">
    <location>
        <begin position="29"/>
        <end position="478"/>
    </location>
</feature>
<dbReference type="InterPro" id="IPR016162">
    <property type="entry name" value="Ald_DH_N"/>
</dbReference>
<dbReference type="CDD" id="cd07078">
    <property type="entry name" value="ALDH"/>
    <property type="match status" value="1"/>
</dbReference>
<dbReference type="SUPFAM" id="SSF53720">
    <property type="entry name" value="ALDH-like"/>
    <property type="match status" value="1"/>
</dbReference>
<sequence length="488" mass="50453">MTSTFAARHPTVAGTAAAEAVRSATGGRETLLVTNPADGSEVGRVPIAGSEEVDAAVATAHAALPTWRRTDPAERGRLLREAASAVADAAERLADLQHRETGRPLAEALAGARAGAGTLAQYAELGPLHRGRSLLGGWDATDLMTPEPYGVVVALTPWNDPVAIACGLVGAAVVTGNTAIHKPSEKCPHTGLLLNELICEVLPRGVLVSLCGDGLVGAQLAGHPGVQLVAHVGSTATGRSIAESASRTGAKALLENGGNDPLLVDEGVDPRWAAEQAAVGAFTNAGQICTSVERIYVHRRLADEFVEALAAQARRRVREPARPEEIEMGPLVDVGQRERVHAHVADAVRSGARVLVGGEVPEGPGAHYPATVLTDCVPGMTVLREETFGPVAPVRVVDDFAQGLAEAAEDRYGLAATVLTPSMAHAQLAWRELPVGTVKVNAVFGGAPGGAAQPRGASGTGYGYGPELLDEMTRTKVVHMGLPRTGSR</sequence>
<dbReference type="Proteomes" id="UP000184501">
    <property type="component" value="Unassembled WGS sequence"/>
</dbReference>
<dbReference type="Pfam" id="PF00171">
    <property type="entry name" value="Aldedh"/>
    <property type="match status" value="1"/>
</dbReference>
<keyword evidence="4" id="KW-1185">Reference proteome</keyword>
<name>A0A1M5AHB4_STRHI</name>
<reference evidence="3 4" key="1">
    <citation type="submission" date="2016-11" db="EMBL/GenBank/DDBJ databases">
        <authorList>
            <person name="Jaros S."/>
            <person name="Januszkiewicz K."/>
            <person name="Wedrychowicz H."/>
        </authorList>
    </citation>
    <scope>NUCLEOTIDE SEQUENCE [LARGE SCALE GENOMIC DNA]</scope>
    <source>
        <strain evidence="3 4">DSM 44523</strain>
    </source>
</reference>
<dbReference type="InterPro" id="IPR016163">
    <property type="entry name" value="Ald_DH_C"/>
</dbReference>
<dbReference type="Gene3D" id="3.40.309.10">
    <property type="entry name" value="Aldehyde Dehydrogenase, Chain A, domain 2"/>
    <property type="match status" value="1"/>
</dbReference>
<dbReference type="STRING" id="2017.SAMN05444320_103114"/>
<dbReference type="InterPro" id="IPR016161">
    <property type="entry name" value="Ald_DH/histidinol_DH"/>
</dbReference>
<dbReference type="EMBL" id="FQVN01000003">
    <property type="protein sequence ID" value="SHF29525.1"/>
    <property type="molecule type" value="Genomic_DNA"/>
</dbReference>
<evidence type="ECO:0000313" key="3">
    <source>
        <dbReference type="EMBL" id="SHF29525.1"/>
    </source>
</evidence>
<dbReference type="RefSeq" id="WP_083959535.1">
    <property type="nucleotide sequence ID" value="NZ_FQVN01000003.1"/>
</dbReference>
<protein>
    <submittedName>
        <fullName evidence="3">Acyl-CoA reductase</fullName>
    </submittedName>
</protein>
<accession>A0A1M5AHB4</accession>
<keyword evidence="1" id="KW-0560">Oxidoreductase</keyword>